<name>A0A437Q6B7_9GAMM</name>
<keyword evidence="1" id="KW-0472">Membrane</keyword>
<organism evidence="2 3">
    <name type="scientific">Neptunomonas marina</name>
    <dbReference type="NCBI Taxonomy" id="1815562"/>
    <lineage>
        <taxon>Bacteria</taxon>
        <taxon>Pseudomonadati</taxon>
        <taxon>Pseudomonadota</taxon>
        <taxon>Gammaproteobacteria</taxon>
        <taxon>Oceanospirillales</taxon>
        <taxon>Oceanospirillaceae</taxon>
        <taxon>Neptunomonas</taxon>
    </lineage>
</organism>
<comment type="caution">
    <text evidence="2">The sequence shown here is derived from an EMBL/GenBank/DDBJ whole genome shotgun (WGS) entry which is preliminary data.</text>
</comment>
<dbReference type="EMBL" id="SACQ01000006">
    <property type="protein sequence ID" value="RVU30045.1"/>
    <property type="molecule type" value="Genomic_DNA"/>
</dbReference>
<evidence type="ECO:0000313" key="2">
    <source>
        <dbReference type="EMBL" id="RVU30045.1"/>
    </source>
</evidence>
<accession>A0A437Q6B7</accession>
<keyword evidence="3" id="KW-1185">Reference proteome</keyword>
<dbReference type="AlphaFoldDB" id="A0A437Q6B7"/>
<gene>
    <name evidence="2" type="ORF">EOE65_13410</name>
</gene>
<dbReference type="Proteomes" id="UP000282818">
    <property type="component" value="Unassembled WGS sequence"/>
</dbReference>
<evidence type="ECO:0000256" key="1">
    <source>
        <dbReference type="SAM" id="Phobius"/>
    </source>
</evidence>
<keyword evidence="1" id="KW-0812">Transmembrane</keyword>
<evidence type="ECO:0000313" key="3">
    <source>
        <dbReference type="Proteomes" id="UP000282818"/>
    </source>
</evidence>
<evidence type="ECO:0008006" key="4">
    <source>
        <dbReference type="Google" id="ProtNLM"/>
    </source>
</evidence>
<sequence>MSTWVSFTPALMTMHTLTKRVLRRVIRQADQVKQNLVWLLGGLASCFFGLLLIVTAEFLFQQSLTQEIVAFTGVVLIAVGLLFAAAGFISLSLLRLIRFLQEDSQR</sequence>
<keyword evidence="1" id="KW-1133">Transmembrane helix</keyword>
<reference evidence="2 3" key="1">
    <citation type="submission" date="2019-01" db="EMBL/GenBank/DDBJ databases">
        <authorList>
            <person name="Chen W.-M."/>
        </authorList>
    </citation>
    <scope>NUCLEOTIDE SEQUENCE [LARGE SCALE GENOMIC DNA]</scope>
    <source>
        <strain evidence="2 3">HPM-16</strain>
    </source>
</reference>
<feature type="transmembrane region" description="Helical" evidence="1">
    <location>
        <begin position="68"/>
        <end position="97"/>
    </location>
</feature>
<protein>
    <recommendedName>
        <fullName evidence="4">DUF2721 domain-containing protein</fullName>
    </recommendedName>
</protein>
<feature type="transmembrane region" description="Helical" evidence="1">
    <location>
        <begin position="36"/>
        <end position="56"/>
    </location>
</feature>
<proteinExistence type="predicted"/>